<dbReference type="GO" id="GO:0071011">
    <property type="term" value="C:precatalytic spliceosome"/>
    <property type="evidence" value="ECO:0007669"/>
    <property type="project" value="TreeGrafter"/>
</dbReference>
<dbReference type="InterPro" id="IPR008409">
    <property type="entry name" value="SPF27"/>
</dbReference>
<feature type="coiled-coil region" evidence="7">
    <location>
        <begin position="155"/>
        <end position="185"/>
    </location>
</feature>
<comment type="subcellular location">
    <subcellularLocation>
        <location evidence="1">Nucleus</location>
    </subcellularLocation>
</comment>
<evidence type="ECO:0000256" key="1">
    <source>
        <dbReference type="ARBA" id="ARBA00004123"/>
    </source>
</evidence>
<dbReference type="PANTHER" id="PTHR13296:SF0">
    <property type="entry name" value="PRE-MRNA-SPLICING FACTOR SPF27"/>
    <property type="match status" value="1"/>
</dbReference>
<dbReference type="EMBL" id="BLLF01000272">
    <property type="protein sequence ID" value="GFH09890.1"/>
    <property type="molecule type" value="Genomic_DNA"/>
</dbReference>
<dbReference type="Pfam" id="PF05700">
    <property type="entry name" value="BCAS2"/>
    <property type="match status" value="1"/>
</dbReference>
<evidence type="ECO:0000313" key="8">
    <source>
        <dbReference type="EMBL" id="GFH09890.1"/>
    </source>
</evidence>
<dbReference type="PANTHER" id="PTHR13296">
    <property type="entry name" value="BCAS2 PROTEIN"/>
    <property type="match status" value="1"/>
</dbReference>
<evidence type="ECO:0000256" key="5">
    <source>
        <dbReference type="ARBA" id="ARBA00023187"/>
    </source>
</evidence>
<organism evidence="8 9">
    <name type="scientific">Haematococcus lacustris</name>
    <name type="common">Green alga</name>
    <name type="synonym">Haematococcus pluvialis</name>
    <dbReference type="NCBI Taxonomy" id="44745"/>
    <lineage>
        <taxon>Eukaryota</taxon>
        <taxon>Viridiplantae</taxon>
        <taxon>Chlorophyta</taxon>
        <taxon>core chlorophytes</taxon>
        <taxon>Chlorophyceae</taxon>
        <taxon>CS clade</taxon>
        <taxon>Chlamydomonadales</taxon>
        <taxon>Haematococcaceae</taxon>
        <taxon>Haematococcus</taxon>
    </lineage>
</organism>
<keyword evidence="3" id="KW-0507">mRNA processing</keyword>
<accession>A0A699YI66</accession>
<dbReference type="Proteomes" id="UP000485058">
    <property type="component" value="Unassembled WGS sequence"/>
</dbReference>
<dbReference type="GO" id="GO:0000974">
    <property type="term" value="C:Prp19 complex"/>
    <property type="evidence" value="ECO:0007669"/>
    <property type="project" value="TreeGrafter"/>
</dbReference>
<proteinExistence type="inferred from homology"/>
<dbReference type="GO" id="GO:0008380">
    <property type="term" value="P:RNA splicing"/>
    <property type="evidence" value="ECO:0007669"/>
    <property type="project" value="UniProtKB-KW"/>
</dbReference>
<keyword evidence="6" id="KW-0539">Nucleus</keyword>
<protein>
    <recommendedName>
        <fullName evidence="10">Pre-mRNA-splicing factor SPF27</fullName>
    </recommendedName>
</protein>
<dbReference type="AlphaFoldDB" id="A0A699YI66"/>
<evidence type="ECO:0008006" key="10">
    <source>
        <dbReference type="Google" id="ProtNLM"/>
    </source>
</evidence>
<comment type="caution">
    <text evidence="8">The sequence shown here is derived from an EMBL/GenBank/DDBJ whole genome shotgun (WGS) entry which is preliminary data.</text>
</comment>
<evidence type="ECO:0000313" key="9">
    <source>
        <dbReference type="Proteomes" id="UP000485058"/>
    </source>
</evidence>
<sequence length="249" mass="27562">MAKPLALMQAAYGQAQGWRRGEDLIDALPYIDGLTPEFKQQVDALIDDEMKRSIKRPSDYLRELPPVPAPSFAGSSVLCNEVKSGQPMAAIDTSRFRLDPPAASKRNDLAAWKAALDNAHSQLEHQYTRILNLELVLKYGDKTWRAQNQLNEATLKQVEVEAAALAKAKNDLNQARKLAQTLAGQELSRAHTEYYSLVRKNFEIERACQVLEEQCPAAAAARPSPCTSQQHVNHFNCLNQHCGGPAANS</sequence>
<gene>
    <name evidence="8" type="ORF">HaLaN_05115</name>
</gene>
<keyword evidence="9" id="KW-1185">Reference proteome</keyword>
<dbReference type="GO" id="GO:0071013">
    <property type="term" value="C:catalytic step 2 spliceosome"/>
    <property type="evidence" value="ECO:0007669"/>
    <property type="project" value="TreeGrafter"/>
</dbReference>
<evidence type="ECO:0000256" key="3">
    <source>
        <dbReference type="ARBA" id="ARBA00022664"/>
    </source>
</evidence>
<reference evidence="8 9" key="1">
    <citation type="submission" date="2020-02" db="EMBL/GenBank/DDBJ databases">
        <title>Draft genome sequence of Haematococcus lacustris strain NIES-144.</title>
        <authorList>
            <person name="Morimoto D."/>
            <person name="Nakagawa S."/>
            <person name="Yoshida T."/>
            <person name="Sawayama S."/>
        </authorList>
    </citation>
    <scope>NUCLEOTIDE SEQUENCE [LARGE SCALE GENOMIC DNA]</scope>
    <source>
        <strain evidence="8 9">NIES-144</strain>
    </source>
</reference>
<evidence type="ECO:0000256" key="7">
    <source>
        <dbReference type="SAM" id="Coils"/>
    </source>
</evidence>
<keyword evidence="5" id="KW-0508">mRNA splicing</keyword>
<comment type="similarity">
    <text evidence="2">Belongs to the SPF27 family.</text>
</comment>
<evidence type="ECO:0000256" key="6">
    <source>
        <dbReference type="ARBA" id="ARBA00023242"/>
    </source>
</evidence>
<dbReference type="GO" id="GO:0006397">
    <property type="term" value="P:mRNA processing"/>
    <property type="evidence" value="ECO:0007669"/>
    <property type="project" value="UniProtKB-KW"/>
</dbReference>
<name>A0A699YI66_HAELA</name>
<keyword evidence="7" id="KW-0175">Coiled coil</keyword>
<keyword evidence="4" id="KW-0747">Spliceosome</keyword>
<evidence type="ECO:0000256" key="4">
    <source>
        <dbReference type="ARBA" id="ARBA00022728"/>
    </source>
</evidence>
<evidence type="ECO:0000256" key="2">
    <source>
        <dbReference type="ARBA" id="ARBA00010788"/>
    </source>
</evidence>